<keyword evidence="2" id="KW-1185">Reference proteome</keyword>
<proteinExistence type="predicted"/>
<gene>
    <name evidence="1" type="ORF">O6H91_17G002100</name>
</gene>
<evidence type="ECO:0000313" key="2">
    <source>
        <dbReference type="Proteomes" id="UP001162992"/>
    </source>
</evidence>
<name>A0ACC2B3N1_DIPCM</name>
<organism evidence="1 2">
    <name type="scientific">Diphasiastrum complanatum</name>
    <name type="common">Issler's clubmoss</name>
    <name type="synonym">Lycopodium complanatum</name>
    <dbReference type="NCBI Taxonomy" id="34168"/>
    <lineage>
        <taxon>Eukaryota</taxon>
        <taxon>Viridiplantae</taxon>
        <taxon>Streptophyta</taxon>
        <taxon>Embryophyta</taxon>
        <taxon>Tracheophyta</taxon>
        <taxon>Lycopodiopsida</taxon>
        <taxon>Lycopodiales</taxon>
        <taxon>Lycopodiaceae</taxon>
        <taxon>Lycopodioideae</taxon>
        <taxon>Diphasiastrum</taxon>
    </lineage>
</organism>
<evidence type="ECO:0000313" key="1">
    <source>
        <dbReference type="EMBL" id="KAJ7524376.1"/>
    </source>
</evidence>
<protein>
    <submittedName>
        <fullName evidence="1">Uncharacterized protein</fullName>
    </submittedName>
</protein>
<dbReference type="EMBL" id="CM055108">
    <property type="protein sequence ID" value="KAJ7524376.1"/>
    <property type="molecule type" value="Genomic_DNA"/>
</dbReference>
<sequence length="400" mass="44947">MQPQGFETPHVAVDVTPLLENGNDGDVAMEVGSLVAASAGVRQQGGIQGAVQYIRRVSSGGSMSEPSMLVRETATEQLHGRQNEWAYSKPVVILDFIWNMSFVAVANMVMILTRKEQPKTPLRFWLLGYCLQCILHTVCVCCEYHRRRWQRIHALHAVSASHTSMNFSDHATLNFNNHAVLESNSQDVDAAEQRHHRCKVCCLKKVAFWFLILCSCDFSLAKRLESANTIFSFLWWIVGYYWTTSVADTLSHESPGLYWLCLIFLAFDVFFVVFCVALACIIGIAICCCLPCLIAVLYAVTDQDGASDEDINLLPKHKFQGSGFTEKSSSLGGIMDKRTLSAEDAECCICLANYDDGVELRELPCSHHFHCLCIDKWLRINATCPLCKYNIIYNNRTEEV</sequence>
<reference evidence="2" key="1">
    <citation type="journal article" date="2024" name="Proc. Natl. Acad. Sci. U.S.A.">
        <title>Extraordinary preservation of gene collinearity over three hundred million years revealed in homosporous lycophytes.</title>
        <authorList>
            <person name="Li C."/>
            <person name="Wickell D."/>
            <person name="Kuo L.Y."/>
            <person name="Chen X."/>
            <person name="Nie B."/>
            <person name="Liao X."/>
            <person name="Peng D."/>
            <person name="Ji J."/>
            <person name="Jenkins J."/>
            <person name="Williams M."/>
            <person name="Shu S."/>
            <person name="Plott C."/>
            <person name="Barry K."/>
            <person name="Rajasekar S."/>
            <person name="Grimwood J."/>
            <person name="Han X."/>
            <person name="Sun S."/>
            <person name="Hou Z."/>
            <person name="He W."/>
            <person name="Dai G."/>
            <person name="Sun C."/>
            <person name="Schmutz J."/>
            <person name="Leebens-Mack J.H."/>
            <person name="Li F.W."/>
            <person name="Wang L."/>
        </authorList>
    </citation>
    <scope>NUCLEOTIDE SEQUENCE [LARGE SCALE GENOMIC DNA]</scope>
    <source>
        <strain evidence="2">cv. PW_Plant_1</strain>
    </source>
</reference>
<accession>A0ACC2B3N1</accession>
<comment type="caution">
    <text evidence="1">The sequence shown here is derived from an EMBL/GenBank/DDBJ whole genome shotgun (WGS) entry which is preliminary data.</text>
</comment>
<dbReference type="Proteomes" id="UP001162992">
    <property type="component" value="Chromosome 17"/>
</dbReference>